<dbReference type="InterPro" id="IPR013762">
    <property type="entry name" value="Integrase-like_cat_sf"/>
</dbReference>
<reference evidence="3 4" key="1">
    <citation type="journal article" date="2020" name="Arch. Microbiol.">
        <title>Bradyrhizobium uaiense sp. nov., a new highly efficient cowpea symbiont.</title>
        <authorList>
            <person name="Cabral Michel D."/>
            <person name="Azarias Guimaraes A."/>
            <person name="Martins da Costa E."/>
            <person name="Soares de Carvalho T."/>
            <person name="Balsanelli E."/>
            <person name="Willems A."/>
            <person name="Maltempi de Souza E."/>
            <person name="de Souza Moreira F.M."/>
        </authorList>
    </citation>
    <scope>NUCLEOTIDE SEQUENCE [LARGE SCALE GENOMIC DNA]</scope>
    <source>
        <strain evidence="3 4">UFLA 03-164</strain>
    </source>
</reference>
<evidence type="ECO:0000313" key="3">
    <source>
        <dbReference type="EMBL" id="NEU94784.1"/>
    </source>
</evidence>
<evidence type="ECO:0000259" key="2">
    <source>
        <dbReference type="PROSITE" id="PS51898"/>
    </source>
</evidence>
<dbReference type="PROSITE" id="PS51898">
    <property type="entry name" value="TYR_RECOMBINASE"/>
    <property type="match status" value="1"/>
</dbReference>
<dbReference type="InterPro" id="IPR011010">
    <property type="entry name" value="DNA_brk_join_enz"/>
</dbReference>
<keyword evidence="1" id="KW-0233">DNA recombination</keyword>
<protein>
    <submittedName>
        <fullName evidence="3">Tyrosine-type recombinase/integrase</fullName>
    </submittedName>
</protein>
<dbReference type="GO" id="GO:0003677">
    <property type="term" value="F:DNA binding"/>
    <property type="evidence" value="ECO:0007669"/>
    <property type="project" value="InterPro"/>
</dbReference>
<accession>A0A6P1B914</accession>
<dbReference type="GO" id="GO:0006310">
    <property type="term" value="P:DNA recombination"/>
    <property type="evidence" value="ECO:0007669"/>
    <property type="project" value="UniProtKB-KW"/>
</dbReference>
<dbReference type="GO" id="GO:0015074">
    <property type="term" value="P:DNA integration"/>
    <property type="evidence" value="ECO:0007669"/>
    <property type="project" value="InterPro"/>
</dbReference>
<sequence>MTTDGSMPPIDVRYYYEDQDRHGNTRRYFRRRIPGSAKFRKVRLREKPDTPEFHEEFAAALAGRPFIRTGEKPPTPPPPKVVERSLRWLVQRYYKDSLEFRAYDEETKKVRRNILKSLCKEPVSEDDKREIGDLPCDMPEAAIVVMVRRKAESSINSANARLKAIRKLSEWAVAEKPPLMVKNVAKGIDLLKAPRTGGHHTFDVAEIEQYCERHPPGTKAWLALHLFLLFGQRISDVAKFGKQHIRRPDHVAAKLREIHPGRWLAFRQHKNRNRSPVDLVIPILPQLEEVLAISKQAGVLGDMTFLETEYGKPFTVKGLGNWFGDRCSEAKVPGRAHGLRKAGATISAQNGATPHQLMAIFGWKTLAQAELYTKAVQQQLMAGGAMNLLVFTPGGQP</sequence>
<proteinExistence type="predicted"/>
<dbReference type="RefSeq" id="WP_163150422.1">
    <property type="nucleotide sequence ID" value="NZ_VKHP01000006.1"/>
</dbReference>
<dbReference type="Proteomes" id="UP000468531">
    <property type="component" value="Unassembled WGS sequence"/>
</dbReference>
<organism evidence="3 4">
    <name type="scientific">Bradyrhizobium uaiense</name>
    <dbReference type="NCBI Taxonomy" id="2594946"/>
    <lineage>
        <taxon>Bacteria</taxon>
        <taxon>Pseudomonadati</taxon>
        <taxon>Pseudomonadota</taxon>
        <taxon>Alphaproteobacteria</taxon>
        <taxon>Hyphomicrobiales</taxon>
        <taxon>Nitrobacteraceae</taxon>
        <taxon>Bradyrhizobium</taxon>
    </lineage>
</organism>
<keyword evidence="4" id="KW-1185">Reference proteome</keyword>
<name>A0A6P1B914_9BRAD</name>
<dbReference type="Pfam" id="PF00589">
    <property type="entry name" value="Phage_integrase"/>
    <property type="match status" value="1"/>
</dbReference>
<gene>
    <name evidence="3" type="ORF">FNJ47_02815</name>
</gene>
<feature type="domain" description="Tyr recombinase" evidence="2">
    <location>
        <begin position="192"/>
        <end position="385"/>
    </location>
</feature>
<evidence type="ECO:0000256" key="1">
    <source>
        <dbReference type="ARBA" id="ARBA00023172"/>
    </source>
</evidence>
<comment type="caution">
    <text evidence="3">The sequence shown here is derived from an EMBL/GenBank/DDBJ whole genome shotgun (WGS) entry which is preliminary data.</text>
</comment>
<dbReference type="Gene3D" id="1.10.443.10">
    <property type="entry name" value="Intergrase catalytic core"/>
    <property type="match status" value="1"/>
</dbReference>
<evidence type="ECO:0000313" key="4">
    <source>
        <dbReference type="Proteomes" id="UP000468531"/>
    </source>
</evidence>
<dbReference type="SUPFAM" id="SSF56349">
    <property type="entry name" value="DNA breaking-rejoining enzymes"/>
    <property type="match status" value="1"/>
</dbReference>
<dbReference type="InterPro" id="IPR002104">
    <property type="entry name" value="Integrase_catalytic"/>
</dbReference>
<dbReference type="EMBL" id="VKHP01000006">
    <property type="protein sequence ID" value="NEU94784.1"/>
    <property type="molecule type" value="Genomic_DNA"/>
</dbReference>
<dbReference type="AlphaFoldDB" id="A0A6P1B914"/>